<reference evidence="1" key="1">
    <citation type="journal article" date="2014" name="Front. Microbiol.">
        <title>High frequency of phylogenetically diverse reductive dehalogenase-homologous genes in deep subseafloor sedimentary metagenomes.</title>
        <authorList>
            <person name="Kawai M."/>
            <person name="Futagami T."/>
            <person name="Toyoda A."/>
            <person name="Takaki Y."/>
            <person name="Nishi S."/>
            <person name="Hori S."/>
            <person name="Arai W."/>
            <person name="Tsubouchi T."/>
            <person name="Morono Y."/>
            <person name="Uchiyama I."/>
            <person name="Ito T."/>
            <person name="Fujiyama A."/>
            <person name="Inagaki F."/>
            <person name="Takami H."/>
        </authorList>
    </citation>
    <scope>NUCLEOTIDE SEQUENCE</scope>
    <source>
        <strain evidence="1">Expedition CK06-06</strain>
    </source>
</reference>
<sequence>MTRLVGIRNAKDIILTGRKFDGKEAFRLGVANGVANTIEELDAMIKSYTDELIDSAPLAVGLSKKLIDDCYGKDVAFGNELETLVSSQLLYTKDAKIGAAARLQKKKPQWRGK</sequence>
<dbReference type="AlphaFoldDB" id="X1CA60"/>
<accession>X1CA60</accession>
<gene>
    <name evidence="1" type="ORF">S01H4_23878</name>
</gene>
<organism evidence="1">
    <name type="scientific">marine sediment metagenome</name>
    <dbReference type="NCBI Taxonomy" id="412755"/>
    <lineage>
        <taxon>unclassified sequences</taxon>
        <taxon>metagenomes</taxon>
        <taxon>ecological metagenomes</taxon>
    </lineage>
</organism>
<proteinExistence type="predicted"/>
<dbReference type="InterPro" id="IPR014748">
    <property type="entry name" value="Enoyl-CoA_hydra_C"/>
</dbReference>
<name>X1CA60_9ZZZZ</name>
<evidence type="ECO:0008006" key="2">
    <source>
        <dbReference type="Google" id="ProtNLM"/>
    </source>
</evidence>
<dbReference type="Gene3D" id="1.10.12.10">
    <property type="entry name" value="Lyase 2-enoyl-coa Hydratase, Chain A, domain 2"/>
    <property type="match status" value="1"/>
</dbReference>
<comment type="caution">
    <text evidence="1">The sequence shown here is derived from an EMBL/GenBank/DDBJ whole genome shotgun (WGS) entry which is preliminary data.</text>
</comment>
<protein>
    <recommendedName>
        <fullName evidence="2">Enoyl-CoA hydratase/isomerase</fullName>
    </recommendedName>
</protein>
<dbReference type="Gene3D" id="3.90.226.10">
    <property type="entry name" value="2-enoyl-CoA Hydratase, Chain A, domain 1"/>
    <property type="match status" value="1"/>
</dbReference>
<dbReference type="Pfam" id="PF00378">
    <property type="entry name" value="ECH_1"/>
    <property type="match status" value="1"/>
</dbReference>
<dbReference type="InterPro" id="IPR001753">
    <property type="entry name" value="Enoyl-CoA_hydra/iso"/>
</dbReference>
<dbReference type="SUPFAM" id="SSF52096">
    <property type="entry name" value="ClpP/crotonase"/>
    <property type="match status" value="1"/>
</dbReference>
<dbReference type="InterPro" id="IPR029045">
    <property type="entry name" value="ClpP/crotonase-like_dom_sf"/>
</dbReference>
<dbReference type="EMBL" id="BART01011138">
    <property type="protein sequence ID" value="GAG81246.1"/>
    <property type="molecule type" value="Genomic_DNA"/>
</dbReference>
<evidence type="ECO:0000313" key="1">
    <source>
        <dbReference type="EMBL" id="GAG81246.1"/>
    </source>
</evidence>